<feature type="transmembrane region" description="Helical" evidence="1">
    <location>
        <begin position="7"/>
        <end position="28"/>
    </location>
</feature>
<evidence type="ECO:0000313" key="4">
    <source>
        <dbReference type="Proteomes" id="UP000647491"/>
    </source>
</evidence>
<keyword evidence="1" id="KW-1133">Transmembrane helix</keyword>
<dbReference type="PANTHER" id="PTHR30032">
    <property type="entry name" value="N-ACETYLMURAMOYL-L-ALANINE AMIDASE-RELATED"/>
    <property type="match status" value="1"/>
</dbReference>
<accession>A0ABR7NV71</accession>
<dbReference type="PANTHER" id="PTHR30032:SF4">
    <property type="entry name" value="AMIDASE ENHANCER"/>
    <property type="match status" value="1"/>
</dbReference>
<evidence type="ECO:0000256" key="1">
    <source>
        <dbReference type="SAM" id="Phobius"/>
    </source>
</evidence>
<evidence type="ECO:0000313" key="3">
    <source>
        <dbReference type="EMBL" id="MBC8600036.1"/>
    </source>
</evidence>
<dbReference type="RefSeq" id="WP_262428047.1">
    <property type="nucleotide sequence ID" value="NZ_JACRTJ010000027.1"/>
</dbReference>
<evidence type="ECO:0000259" key="2">
    <source>
        <dbReference type="Pfam" id="PF08486"/>
    </source>
</evidence>
<protein>
    <submittedName>
        <fullName evidence="3">SpoIID/LytB domain-containing protein</fullName>
    </submittedName>
</protein>
<dbReference type="Proteomes" id="UP000647491">
    <property type="component" value="Unassembled WGS sequence"/>
</dbReference>
<dbReference type="InterPro" id="IPR013486">
    <property type="entry name" value="SpoIID/LytB"/>
</dbReference>
<keyword evidence="4" id="KW-1185">Reference proteome</keyword>
<dbReference type="Pfam" id="PF08486">
    <property type="entry name" value="SpoIID"/>
    <property type="match status" value="1"/>
</dbReference>
<feature type="domain" description="Sporulation stage II protein D amidase enhancer LytB N-terminal" evidence="2">
    <location>
        <begin position="454"/>
        <end position="545"/>
    </location>
</feature>
<gene>
    <name evidence="3" type="ORF">H8708_12490</name>
</gene>
<dbReference type="InterPro" id="IPR051922">
    <property type="entry name" value="Bact_Sporulation_Assoc"/>
</dbReference>
<dbReference type="InterPro" id="IPR013693">
    <property type="entry name" value="SpoIID/LytB_N"/>
</dbReference>
<dbReference type="EMBL" id="JACRTJ010000027">
    <property type="protein sequence ID" value="MBC8600036.1"/>
    <property type="molecule type" value="Genomic_DNA"/>
</dbReference>
<reference evidence="3 4" key="1">
    <citation type="submission" date="2020-08" db="EMBL/GenBank/DDBJ databases">
        <title>Genome public.</title>
        <authorList>
            <person name="Liu C."/>
            <person name="Sun Q."/>
        </authorList>
    </citation>
    <scope>NUCLEOTIDE SEQUENCE [LARGE SCALE GENOMIC DNA]</scope>
    <source>
        <strain evidence="3 4">BX10</strain>
    </source>
</reference>
<keyword evidence="1" id="KW-0472">Membrane</keyword>
<comment type="caution">
    <text evidence="3">The sequence shown here is derived from an EMBL/GenBank/DDBJ whole genome shotgun (WGS) entry which is preliminary data.</text>
</comment>
<dbReference type="NCBIfam" id="TIGR02669">
    <property type="entry name" value="SpoIID_LytB"/>
    <property type="match status" value="1"/>
</dbReference>
<organism evidence="3 4">
    <name type="scientific">Enterocloster hominis</name>
    <name type="common">ex Liu et al. 2021</name>
    <dbReference type="NCBI Taxonomy" id="2763663"/>
    <lineage>
        <taxon>Bacteria</taxon>
        <taxon>Bacillati</taxon>
        <taxon>Bacillota</taxon>
        <taxon>Clostridia</taxon>
        <taxon>Lachnospirales</taxon>
        <taxon>Lachnospiraceae</taxon>
        <taxon>Enterocloster</taxon>
    </lineage>
</organism>
<proteinExistence type="predicted"/>
<sequence>MDEKKKLINWTAGISTVIVALLIIIVVMEPRGNGVSRAAASRAIALTLAGEDAVRAEGPETSFFPGELQDQWYVKYMDYLYAKGYLDPETCYPSEGSAVSAVTYGELSGWVTAAKGEGEPSLAGYVTEAAGKKAGKAVDKAEFWEFYDAFRAFADPDGNVKEIETDLYGTPGNVDGASPWTAYTKDGKFLFEGLSLDSYIDKTIKLLVREDGIIKVQGVVSDEIVYENAWISGFSGNTVTVFIGNIQREFPVRGVLKNEEEISGQIGDLYLKNGKPSRLVLKKETITGTVLSVREDEIEIEGYGTVPLSEDFKIYRTYGVLKEQKKSDILVGYHMQTFVVAGDEICAALTTEKPEIDNIRVLLMTTNFKSLFHPEITLVCDSMAVLEYGDEKDKKTQSVAAGEPVTISAGDSRLESGRMVFRSANEGGMITVRNIERSQGTPVYPGHMEITGEEEGLLLLNEVDLEEYLKRVVPSEMPYTYELEALKAQAVCARTYAWRQIRGSSYSEYGAHVDDSTSFQVYNNTSVFDTTDAAVNETFGQMAAYDGEPIDALYYSTSCGHGTDGTVWGNDGSATPYLKAVSINEKRKPMDLTSNEAFGAFIKNMDVEAYDSEFAMFRWNAKTDSQILAEKIGGVGQITGLTVTERGPGGAAKALKVVGTEGSKTFTGQSKVRSVLGNTRLVFNRKDGSTYTEWETLPSGFIYIENQGTDENGVTAFTIYGGGYGHGAGMSQNGAQGMAKKGKNYKEILKFFYDGCEIVDIGDVV</sequence>
<name>A0ABR7NV71_9FIRM</name>
<keyword evidence="1" id="KW-0812">Transmembrane</keyword>